<reference evidence="1" key="1">
    <citation type="submission" date="2024-09" db="EMBL/GenBank/DDBJ databases">
        <title>Black Yeasts Isolated from many extreme environments.</title>
        <authorList>
            <person name="Coleine C."/>
            <person name="Stajich J.E."/>
            <person name="Selbmann L."/>
        </authorList>
    </citation>
    <scope>NUCLEOTIDE SEQUENCE</scope>
    <source>
        <strain evidence="1">CCFEE 5737</strain>
    </source>
</reference>
<evidence type="ECO:0000313" key="1">
    <source>
        <dbReference type="EMBL" id="KAK3067419.1"/>
    </source>
</evidence>
<comment type="caution">
    <text evidence="1">The sequence shown here is derived from an EMBL/GenBank/DDBJ whole genome shotgun (WGS) entry which is preliminary data.</text>
</comment>
<protein>
    <submittedName>
        <fullName evidence="1">Uncharacterized protein</fullName>
    </submittedName>
</protein>
<evidence type="ECO:0000313" key="2">
    <source>
        <dbReference type="Proteomes" id="UP001186974"/>
    </source>
</evidence>
<accession>A0ACC3DF13</accession>
<feature type="non-terminal residue" evidence="1">
    <location>
        <position position="1"/>
    </location>
</feature>
<gene>
    <name evidence="1" type="ORF">LTS18_001130</name>
</gene>
<organism evidence="1 2">
    <name type="scientific">Coniosporium uncinatum</name>
    <dbReference type="NCBI Taxonomy" id="93489"/>
    <lineage>
        <taxon>Eukaryota</taxon>
        <taxon>Fungi</taxon>
        <taxon>Dikarya</taxon>
        <taxon>Ascomycota</taxon>
        <taxon>Pezizomycotina</taxon>
        <taxon>Dothideomycetes</taxon>
        <taxon>Dothideomycetes incertae sedis</taxon>
        <taxon>Coniosporium</taxon>
    </lineage>
</organism>
<name>A0ACC3DF13_9PEZI</name>
<sequence length="92" mass="10468">TKTFGRLNPIMDDSTPMRIKILNVIGGGPDDEWATVELRNEGKTKNGMEYNQTYCWCTRWNQEGKIVQVRAYLDTALVRDVIEGNEGNSKSE</sequence>
<keyword evidence="2" id="KW-1185">Reference proteome</keyword>
<proteinExistence type="predicted"/>
<dbReference type="Proteomes" id="UP001186974">
    <property type="component" value="Unassembled WGS sequence"/>
</dbReference>
<dbReference type="EMBL" id="JAWDJW010005525">
    <property type="protein sequence ID" value="KAK3067419.1"/>
    <property type="molecule type" value="Genomic_DNA"/>
</dbReference>